<sequence>MDDFLRDIDRITSNTMIALSELFWIMREIRPGIACQWAWQNSSESPDLCTVDKLHHTYMNLLAAMDTVHFTGAKYFLALRAQADSESSTTSTHGAAVQEFRNACKGAAEHIDRVTERWDKVAVELTEYLPLNGLDRLEQLLLSGIYESCDHYPAERNKVLSILPSLHESAESSRRSQAPLSGAGEGHPAHRCGEAARRYTAYTPQRRARRSDLAGMGAGTVSG</sequence>
<keyword evidence="3" id="KW-1185">Reference proteome</keyword>
<protein>
    <submittedName>
        <fullName evidence="2">Uncharacterized protein</fullName>
    </submittedName>
</protein>
<dbReference type="EMBL" id="JARKIF010000054">
    <property type="protein sequence ID" value="KAJ7606793.1"/>
    <property type="molecule type" value="Genomic_DNA"/>
</dbReference>
<comment type="caution">
    <text evidence="2">The sequence shown here is derived from an EMBL/GenBank/DDBJ whole genome shotgun (WGS) entry which is preliminary data.</text>
</comment>
<name>A0AAD7B0U2_9AGAR</name>
<proteinExistence type="predicted"/>
<reference evidence="2" key="1">
    <citation type="submission" date="2023-03" db="EMBL/GenBank/DDBJ databases">
        <title>Massive genome expansion in bonnet fungi (Mycena s.s.) driven by repeated elements and novel gene families across ecological guilds.</title>
        <authorList>
            <consortium name="Lawrence Berkeley National Laboratory"/>
            <person name="Harder C.B."/>
            <person name="Miyauchi S."/>
            <person name="Viragh M."/>
            <person name="Kuo A."/>
            <person name="Thoen E."/>
            <person name="Andreopoulos B."/>
            <person name="Lu D."/>
            <person name="Skrede I."/>
            <person name="Drula E."/>
            <person name="Henrissat B."/>
            <person name="Morin E."/>
            <person name="Kohler A."/>
            <person name="Barry K."/>
            <person name="LaButti K."/>
            <person name="Morin E."/>
            <person name="Salamov A."/>
            <person name="Lipzen A."/>
            <person name="Mereny Z."/>
            <person name="Hegedus B."/>
            <person name="Baldrian P."/>
            <person name="Stursova M."/>
            <person name="Weitz H."/>
            <person name="Taylor A."/>
            <person name="Grigoriev I.V."/>
            <person name="Nagy L.G."/>
            <person name="Martin F."/>
            <person name="Kauserud H."/>
        </authorList>
    </citation>
    <scope>NUCLEOTIDE SEQUENCE</scope>
    <source>
        <strain evidence="2">9284</strain>
    </source>
</reference>
<evidence type="ECO:0000256" key="1">
    <source>
        <dbReference type="SAM" id="MobiDB-lite"/>
    </source>
</evidence>
<evidence type="ECO:0000313" key="3">
    <source>
        <dbReference type="Proteomes" id="UP001221142"/>
    </source>
</evidence>
<feature type="compositionally biased region" description="Basic and acidic residues" evidence="1">
    <location>
        <begin position="187"/>
        <end position="197"/>
    </location>
</feature>
<accession>A0AAD7B0U2</accession>
<gene>
    <name evidence="2" type="ORF">FB45DRAFT_435553</name>
</gene>
<organism evidence="2 3">
    <name type="scientific">Roridomyces roridus</name>
    <dbReference type="NCBI Taxonomy" id="1738132"/>
    <lineage>
        <taxon>Eukaryota</taxon>
        <taxon>Fungi</taxon>
        <taxon>Dikarya</taxon>
        <taxon>Basidiomycota</taxon>
        <taxon>Agaricomycotina</taxon>
        <taxon>Agaricomycetes</taxon>
        <taxon>Agaricomycetidae</taxon>
        <taxon>Agaricales</taxon>
        <taxon>Marasmiineae</taxon>
        <taxon>Mycenaceae</taxon>
        <taxon>Roridomyces</taxon>
    </lineage>
</organism>
<feature type="region of interest" description="Disordered" evidence="1">
    <location>
        <begin position="170"/>
        <end position="223"/>
    </location>
</feature>
<dbReference type="Proteomes" id="UP001221142">
    <property type="component" value="Unassembled WGS sequence"/>
</dbReference>
<evidence type="ECO:0000313" key="2">
    <source>
        <dbReference type="EMBL" id="KAJ7606793.1"/>
    </source>
</evidence>
<dbReference type="AlphaFoldDB" id="A0AAD7B0U2"/>